<name>A0A0R1X5T2_9LACO</name>
<organism evidence="2 3">
    <name type="scientific">Limosilactobacillus panis DSM 6035</name>
    <dbReference type="NCBI Taxonomy" id="1423782"/>
    <lineage>
        <taxon>Bacteria</taxon>
        <taxon>Bacillati</taxon>
        <taxon>Bacillota</taxon>
        <taxon>Bacilli</taxon>
        <taxon>Lactobacillales</taxon>
        <taxon>Lactobacillaceae</taxon>
        <taxon>Limosilactobacillus</taxon>
    </lineage>
</organism>
<reference evidence="2 3" key="1">
    <citation type="journal article" date="2015" name="Genome Announc.">
        <title>Expanding the biotechnology potential of lactobacilli through comparative genomics of 213 strains and associated genera.</title>
        <authorList>
            <person name="Sun Z."/>
            <person name="Harris H.M."/>
            <person name="McCann A."/>
            <person name="Guo C."/>
            <person name="Argimon S."/>
            <person name="Zhang W."/>
            <person name="Yang X."/>
            <person name="Jeffery I.B."/>
            <person name="Cooney J.C."/>
            <person name="Kagawa T.F."/>
            <person name="Liu W."/>
            <person name="Song Y."/>
            <person name="Salvetti E."/>
            <person name="Wrobel A."/>
            <person name="Rasinkangas P."/>
            <person name="Parkhill J."/>
            <person name="Rea M.C."/>
            <person name="O'Sullivan O."/>
            <person name="Ritari J."/>
            <person name="Douillard F.P."/>
            <person name="Paul Ross R."/>
            <person name="Yang R."/>
            <person name="Briner A.E."/>
            <person name="Felis G.E."/>
            <person name="de Vos W.M."/>
            <person name="Barrangou R."/>
            <person name="Klaenhammer T.R."/>
            <person name="Caufield P.W."/>
            <person name="Cui Y."/>
            <person name="Zhang H."/>
            <person name="O'Toole P.W."/>
        </authorList>
    </citation>
    <scope>NUCLEOTIDE SEQUENCE [LARGE SCALE GENOMIC DNA]</scope>
    <source>
        <strain evidence="2 3">DSM 6035</strain>
    </source>
</reference>
<gene>
    <name evidence="2" type="ORF">FD32_GL000675</name>
</gene>
<dbReference type="PATRIC" id="fig|1423782.4.peg.699"/>
<evidence type="ECO:0000259" key="1">
    <source>
        <dbReference type="Pfam" id="PF24710"/>
    </source>
</evidence>
<proteinExistence type="predicted"/>
<comment type="caution">
    <text evidence="2">The sequence shown here is derived from an EMBL/GenBank/DDBJ whole genome shotgun (WGS) entry which is preliminary data.</text>
</comment>
<keyword evidence="3" id="KW-1185">Reference proteome</keyword>
<sequence length="108" mass="12151">MSKKDKYDVQKFTGIPVETDADGKYQLKVDQNGDAKLHTWRTGKHTKGKYQGPGQLMLAENNLPVVILAAEPMAFKNRHSETPLQRFLTVKVEDDVLNQGLAVLSRQN</sequence>
<dbReference type="Pfam" id="PF24710">
    <property type="entry name" value="DUF7671"/>
    <property type="match status" value="1"/>
</dbReference>
<feature type="domain" description="DUF7671" evidence="1">
    <location>
        <begin position="4"/>
        <end position="99"/>
    </location>
</feature>
<evidence type="ECO:0000313" key="3">
    <source>
        <dbReference type="Proteomes" id="UP000051412"/>
    </source>
</evidence>
<dbReference type="InterPro" id="IPR056088">
    <property type="entry name" value="DUF7671"/>
</dbReference>
<accession>A0A0R1X5T2</accession>
<dbReference type="EMBL" id="AZGM01000115">
    <property type="protein sequence ID" value="KRM25583.1"/>
    <property type="molecule type" value="Genomic_DNA"/>
</dbReference>
<dbReference type="RefSeq" id="WP_047768395.1">
    <property type="nucleotide sequence ID" value="NZ_AZGM01000115.1"/>
</dbReference>
<protein>
    <recommendedName>
        <fullName evidence="1">DUF7671 domain-containing protein</fullName>
    </recommendedName>
</protein>
<dbReference type="Proteomes" id="UP000051412">
    <property type="component" value="Unassembled WGS sequence"/>
</dbReference>
<dbReference type="STRING" id="1423782.FD32_GL000675"/>
<dbReference type="OrthoDB" id="2142474at2"/>
<evidence type="ECO:0000313" key="2">
    <source>
        <dbReference type="EMBL" id="KRM25583.1"/>
    </source>
</evidence>
<dbReference type="AlphaFoldDB" id="A0A0R1X5T2"/>